<evidence type="ECO:0000313" key="9">
    <source>
        <dbReference type="EMBL" id="MBU2690565.1"/>
    </source>
</evidence>
<feature type="transmembrane region" description="Helical" evidence="7">
    <location>
        <begin position="61"/>
        <end position="84"/>
    </location>
</feature>
<evidence type="ECO:0000256" key="3">
    <source>
        <dbReference type="ARBA" id="ARBA00022692"/>
    </source>
</evidence>
<feature type="transmembrane region" description="Helical" evidence="7">
    <location>
        <begin position="21"/>
        <end position="41"/>
    </location>
</feature>
<feature type="transmembrane region" description="Helical" evidence="7">
    <location>
        <begin position="188"/>
        <end position="208"/>
    </location>
</feature>
<accession>A0A948W5Z6</accession>
<gene>
    <name evidence="9" type="ORF">KJ970_06515</name>
</gene>
<keyword evidence="5 7" id="KW-1133">Transmembrane helix</keyword>
<name>A0A948W5Z6_UNCEI</name>
<dbReference type="SMART" id="SM01160">
    <property type="entry name" value="DUF1751"/>
    <property type="match status" value="1"/>
</dbReference>
<dbReference type="Pfam" id="PF01694">
    <property type="entry name" value="Rhomboid"/>
    <property type="match status" value="1"/>
</dbReference>
<feature type="transmembrane region" description="Helical" evidence="7">
    <location>
        <begin position="156"/>
        <end position="176"/>
    </location>
</feature>
<dbReference type="Gene3D" id="1.20.1540.10">
    <property type="entry name" value="Rhomboid-like"/>
    <property type="match status" value="1"/>
</dbReference>
<keyword evidence="3 7" id="KW-0812">Transmembrane</keyword>
<dbReference type="InterPro" id="IPR035952">
    <property type="entry name" value="Rhomboid-like_sf"/>
</dbReference>
<dbReference type="Proteomes" id="UP000777784">
    <property type="component" value="Unassembled WGS sequence"/>
</dbReference>
<dbReference type="AlphaFoldDB" id="A0A948W5Z6"/>
<keyword evidence="9" id="KW-0645">Protease</keyword>
<dbReference type="SUPFAM" id="SSF144091">
    <property type="entry name" value="Rhomboid-like"/>
    <property type="match status" value="1"/>
</dbReference>
<reference evidence="9" key="1">
    <citation type="submission" date="2021-05" db="EMBL/GenBank/DDBJ databases">
        <title>Energy efficiency and biological interactions define the core microbiome of deep oligotrophic groundwater.</title>
        <authorList>
            <person name="Mehrshad M."/>
            <person name="Lopez-Fernandez M."/>
            <person name="Bell E."/>
            <person name="Bernier-Latmani R."/>
            <person name="Bertilsson S."/>
            <person name="Dopson M."/>
        </authorList>
    </citation>
    <scope>NUCLEOTIDE SEQUENCE</scope>
    <source>
        <strain evidence="9">Modern_marine.mb.64</strain>
    </source>
</reference>
<dbReference type="PANTHER" id="PTHR43731:SF14">
    <property type="entry name" value="PRESENILIN-ASSOCIATED RHOMBOID-LIKE PROTEIN, MITOCHONDRIAL"/>
    <property type="match status" value="1"/>
</dbReference>
<keyword evidence="6 7" id="KW-0472">Membrane</keyword>
<evidence type="ECO:0000256" key="2">
    <source>
        <dbReference type="ARBA" id="ARBA00009045"/>
    </source>
</evidence>
<comment type="caution">
    <text evidence="9">The sequence shown here is derived from an EMBL/GenBank/DDBJ whole genome shotgun (WGS) entry which is preliminary data.</text>
</comment>
<proteinExistence type="inferred from homology"/>
<dbReference type="InterPro" id="IPR050925">
    <property type="entry name" value="Rhomboid_protease_S54"/>
</dbReference>
<dbReference type="GO" id="GO:0006508">
    <property type="term" value="P:proteolysis"/>
    <property type="evidence" value="ECO:0007669"/>
    <property type="project" value="UniProtKB-KW"/>
</dbReference>
<organism evidence="9 10">
    <name type="scientific">Eiseniibacteriota bacterium</name>
    <dbReference type="NCBI Taxonomy" id="2212470"/>
    <lineage>
        <taxon>Bacteria</taxon>
        <taxon>Candidatus Eiseniibacteriota</taxon>
    </lineage>
</organism>
<evidence type="ECO:0000313" key="10">
    <source>
        <dbReference type="Proteomes" id="UP000777784"/>
    </source>
</evidence>
<dbReference type="PANTHER" id="PTHR43731">
    <property type="entry name" value="RHOMBOID PROTEASE"/>
    <property type="match status" value="1"/>
</dbReference>
<evidence type="ECO:0000256" key="6">
    <source>
        <dbReference type="ARBA" id="ARBA00023136"/>
    </source>
</evidence>
<dbReference type="EMBL" id="JAHJDP010000032">
    <property type="protein sequence ID" value="MBU2690565.1"/>
    <property type="molecule type" value="Genomic_DNA"/>
</dbReference>
<feature type="domain" description="Peptidase S54 rhomboid" evidence="8">
    <location>
        <begin position="57"/>
        <end position="204"/>
    </location>
</feature>
<feature type="transmembrane region" description="Helical" evidence="7">
    <location>
        <begin position="129"/>
        <end position="149"/>
    </location>
</feature>
<evidence type="ECO:0000259" key="8">
    <source>
        <dbReference type="Pfam" id="PF01694"/>
    </source>
</evidence>
<sequence length="241" mass="27182">MAFRQSSGVSFGPRISPAVKMIMIWNVIFYLLQQLLGSSMTRYAGLIPYSVMGQGFLWQPITYMFLHGGLFHLLFNMFALWMFGSELEYQWGTKRWVKYYFLTGIGAGLTTIAFAYVAIKLGFGNPRAIYIPTIGASGAIYGLLLAFGLTFPNRPILLYFLFPIPARIFVLIFGAIEFISSVSQSDDGISHIAHLGGMVFGYIFLKGWPGGSSRDRWRRDKLRSSFRIIEGDDSKDDSPWT</sequence>
<feature type="transmembrane region" description="Helical" evidence="7">
    <location>
        <begin position="96"/>
        <end position="117"/>
    </location>
</feature>
<dbReference type="GO" id="GO:0016020">
    <property type="term" value="C:membrane"/>
    <property type="evidence" value="ECO:0007669"/>
    <property type="project" value="UniProtKB-SubCell"/>
</dbReference>
<comment type="subcellular location">
    <subcellularLocation>
        <location evidence="1">Membrane</location>
        <topology evidence="1">Multi-pass membrane protein</topology>
    </subcellularLocation>
</comment>
<evidence type="ECO:0000256" key="5">
    <source>
        <dbReference type="ARBA" id="ARBA00022989"/>
    </source>
</evidence>
<evidence type="ECO:0000256" key="7">
    <source>
        <dbReference type="SAM" id="Phobius"/>
    </source>
</evidence>
<keyword evidence="4" id="KW-0378">Hydrolase</keyword>
<evidence type="ECO:0000256" key="1">
    <source>
        <dbReference type="ARBA" id="ARBA00004141"/>
    </source>
</evidence>
<comment type="similarity">
    <text evidence="2">Belongs to the peptidase S54 family.</text>
</comment>
<evidence type="ECO:0000256" key="4">
    <source>
        <dbReference type="ARBA" id="ARBA00022801"/>
    </source>
</evidence>
<protein>
    <submittedName>
        <fullName evidence="9">Rhomboid family intramembrane serine protease</fullName>
    </submittedName>
</protein>
<dbReference type="InterPro" id="IPR022764">
    <property type="entry name" value="Peptidase_S54_rhomboid_dom"/>
</dbReference>
<dbReference type="GO" id="GO:0004252">
    <property type="term" value="F:serine-type endopeptidase activity"/>
    <property type="evidence" value="ECO:0007669"/>
    <property type="project" value="InterPro"/>
</dbReference>